<reference evidence="2 3" key="1">
    <citation type="journal article" date="2014" name="Genome Announc.">
        <title>Complete Genome Sequence of Polychlorinated Biphenyl Degrader Comamonas testosteroni TK102 (NBRC 109938).</title>
        <authorList>
            <person name="Fukuda K."/>
            <person name="Hosoyama A."/>
            <person name="Tsuchikane K."/>
            <person name="Ohji S."/>
            <person name="Yamazoe A."/>
            <person name="Fujita N."/>
            <person name="Shintani M."/>
            <person name="Kimbara K."/>
        </authorList>
    </citation>
    <scope>NUCLEOTIDE SEQUENCE [LARGE SCALE GENOMIC DNA]</scope>
    <source>
        <strain evidence="2">TK102</strain>
    </source>
</reference>
<dbReference type="Proteomes" id="UP000028782">
    <property type="component" value="Chromosome"/>
</dbReference>
<keyword evidence="1" id="KW-1133">Transmembrane helix</keyword>
<dbReference type="HOGENOM" id="CLU_2080770_0_0_4"/>
<protein>
    <submittedName>
        <fullName evidence="2">Uncharacterized protein</fullName>
    </submittedName>
</protein>
<name>A0A076PL49_COMTE</name>
<evidence type="ECO:0000313" key="3">
    <source>
        <dbReference type="Proteomes" id="UP000028782"/>
    </source>
</evidence>
<gene>
    <name evidence="2" type="ORF">O987_06365</name>
</gene>
<evidence type="ECO:0000256" key="1">
    <source>
        <dbReference type="SAM" id="Phobius"/>
    </source>
</evidence>
<keyword evidence="1" id="KW-0812">Transmembrane</keyword>
<organism evidence="2 3">
    <name type="scientific">Comamonas testosteroni TK102</name>
    <dbReference type="NCBI Taxonomy" id="1392005"/>
    <lineage>
        <taxon>Bacteria</taxon>
        <taxon>Pseudomonadati</taxon>
        <taxon>Pseudomonadota</taxon>
        <taxon>Betaproteobacteria</taxon>
        <taxon>Burkholderiales</taxon>
        <taxon>Comamonadaceae</taxon>
        <taxon>Comamonas</taxon>
    </lineage>
</organism>
<feature type="transmembrane region" description="Helical" evidence="1">
    <location>
        <begin position="13"/>
        <end position="46"/>
    </location>
</feature>
<accession>A0A076PL49</accession>
<dbReference type="AlphaFoldDB" id="A0A076PL49"/>
<sequence>MDQAQLDFLVTQVFWVAFGGGILGACAISCVLLLVEGLASVVIAFFERRNRIENARKRAALLSRLAVKSQAEYDRLLVELANGQASAAGGGVRRACETHDAASASAQAVASLQCKQV</sequence>
<keyword evidence="1" id="KW-0472">Membrane</keyword>
<dbReference type="EMBL" id="CP006704">
    <property type="protein sequence ID" value="AIJ45431.1"/>
    <property type="molecule type" value="Genomic_DNA"/>
</dbReference>
<evidence type="ECO:0000313" key="2">
    <source>
        <dbReference type="EMBL" id="AIJ45431.1"/>
    </source>
</evidence>
<dbReference type="KEGG" id="ctes:O987_06365"/>
<proteinExistence type="predicted"/>
<dbReference type="RefSeq" id="WP_043371170.1">
    <property type="nucleotide sequence ID" value="NZ_CP006704.1"/>
</dbReference>